<evidence type="ECO:0000313" key="4">
    <source>
        <dbReference type="EMBL" id="EED89524.1"/>
    </source>
</evidence>
<dbReference type="PaxDb" id="35128-Thaps24534"/>
<protein>
    <recommendedName>
        <fullName evidence="3">RING-type domain-containing protein</fullName>
    </recommendedName>
</protein>
<dbReference type="GO" id="GO:0008270">
    <property type="term" value="F:zinc ion binding"/>
    <property type="evidence" value="ECO:0007669"/>
    <property type="project" value="UniProtKB-KW"/>
</dbReference>
<dbReference type="GeneID" id="7447993"/>
<dbReference type="InterPro" id="IPR013083">
    <property type="entry name" value="Znf_RING/FYVE/PHD"/>
</dbReference>
<dbReference type="KEGG" id="tps:THAPSDRAFT_24534"/>
<dbReference type="PROSITE" id="PS50089">
    <property type="entry name" value="ZF_RING_2"/>
    <property type="match status" value="1"/>
</dbReference>
<organism evidence="4 5">
    <name type="scientific">Thalassiosira pseudonana</name>
    <name type="common">Marine diatom</name>
    <name type="synonym">Cyclotella nana</name>
    <dbReference type="NCBI Taxonomy" id="35128"/>
    <lineage>
        <taxon>Eukaryota</taxon>
        <taxon>Sar</taxon>
        <taxon>Stramenopiles</taxon>
        <taxon>Ochrophyta</taxon>
        <taxon>Bacillariophyta</taxon>
        <taxon>Coscinodiscophyceae</taxon>
        <taxon>Thalassiosirophycidae</taxon>
        <taxon>Thalassiosirales</taxon>
        <taxon>Thalassiosiraceae</taxon>
        <taxon>Thalassiosira</taxon>
    </lineage>
</organism>
<keyword evidence="1" id="KW-0479">Metal-binding</keyword>
<feature type="region of interest" description="Disordered" evidence="2">
    <location>
        <begin position="125"/>
        <end position="153"/>
    </location>
</feature>
<dbReference type="EMBL" id="CM000647">
    <property type="protein sequence ID" value="EED89524.1"/>
    <property type="molecule type" value="Genomic_DNA"/>
</dbReference>
<dbReference type="RefSeq" id="XP_002293063.1">
    <property type="nucleotide sequence ID" value="XM_002293027.1"/>
</dbReference>
<dbReference type="InterPro" id="IPR001841">
    <property type="entry name" value="Znf_RING"/>
</dbReference>
<dbReference type="Gene3D" id="3.30.40.10">
    <property type="entry name" value="Zinc/RING finger domain, C3HC4 (zinc finger)"/>
    <property type="match status" value="1"/>
</dbReference>
<name>B8CAK8_THAPS</name>
<accession>B8CAK8</accession>
<dbReference type="GO" id="GO:0061630">
    <property type="term" value="F:ubiquitin protein ligase activity"/>
    <property type="evidence" value="ECO:0000318"/>
    <property type="project" value="GO_Central"/>
</dbReference>
<keyword evidence="1" id="KW-0862">Zinc</keyword>
<keyword evidence="1" id="KW-0863">Zinc-finger</keyword>
<feature type="domain" description="RING-type" evidence="3">
    <location>
        <begin position="311"/>
        <end position="357"/>
    </location>
</feature>
<dbReference type="SUPFAM" id="SSF57850">
    <property type="entry name" value="RING/U-box"/>
    <property type="match status" value="1"/>
</dbReference>
<dbReference type="InParanoid" id="B8CAK8"/>
<reference evidence="4 5" key="1">
    <citation type="journal article" date="2004" name="Science">
        <title>The genome of the diatom Thalassiosira pseudonana: ecology, evolution, and metabolism.</title>
        <authorList>
            <person name="Armbrust E.V."/>
            <person name="Berges J.A."/>
            <person name="Bowler C."/>
            <person name="Green B.R."/>
            <person name="Martinez D."/>
            <person name="Putnam N.H."/>
            <person name="Zhou S."/>
            <person name="Allen A.E."/>
            <person name="Apt K.E."/>
            <person name="Bechner M."/>
            <person name="Brzezinski M.A."/>
            <person name="Chaal B.K."/>
            <person name="Chiovitti A."/>
            <person name="Davis A.K."/>
            <person name="Demarest M.S."/>
            <person name="Detter J.C."/>
            <person name="Glavina T."/>
            <person name="Goodstein D."/>
            <person name="Hadi M.Z."/>
            <person name="Hellsten U."/>
            <person name="Hildebrand M."/>
            <person name="Jenkins B.D."/>
            <person name="Jurka J."/>
            <person name="Kapitonov V.V."/>
            <person name="Kroger N."/>
            <person name="Lau W.W."/>
            <person name="Lane T.W."/>
            <person name="Larimer F.W."/>
            <person name="Lippmeier J.C."/>
            <person name="Lucas S."/>
            <person name="Medina M."/>
            <person name="Montsant A."/>
            <person name="Obornik M."/>
            <person name="Parker M.S."/>
            <person name="Palenik B."/>
            <person name="Pazour G.J."/>
            <person name="Richardson P.M."/>
            <person name="Rynearson T.A."/>
            <person name="Saito M.A."/>
            <person name="Schwartz D.C."/>
            <person name="Thamatrakoln K."/>
            <person name="Valentin K."/>
            <person name="Vardi A."/>
            <person name="Wilkerson F.P."/>
            <person name="Rokhsar D.S."/>
        </authorList>
    </citation>
    <scope>NUCLEOTIDE SEQUENCE [LARGE SCALE GENOMIC DNA]</scope>
    <source>
        <strain evidence="4 5">CCMP1335</strain>
    </source>
</reference>
<dbReference type="Pfam" id="PF17123">
    <property type="entry name" value="zf-RING_11"/>
    <property type="match status" value="1"/>
</dbReference>
<keyword evidence="5" id="KW-1185">Reference proteome</keyword>
<reference evidence="4 5" key="2">
    <citation type="journal article" date="2008" name="Nature">
        <title>The Phaeodactylum genome reveals the evolutionary history of diatom genomes.</title>
        <authorList>
            <person name="Bowler C."/>
            <person name="Allen A.E."/>
            <person name="Badger J.H."/>
            <person name="Grimwood J."/>
            <person name="Jabbari K."/>
            <person name="Kuo A."/>
            <person name="Maheswari U."/>
            <person name="Martens C."/>
            <person name="Maumus F."/>
            <person name="Otillar R.P."/>
            <person name="Rayko E."/>
            <person name="Salamov A."/>
            <person name="Vandepoele K."/>
            <person name="Beszteri B."/>
            <person name="Gruber A."/>
            <person name="Heijde M."/>
            <person name="Katinka M."/>
            <person name="Mock T."/>
            <person name="Valentin K."/>
            <person name="Verret F."/>
            <person name="Berges J.A."/>
            <person name="Brownlee C."/>
            <person name="Cadoret J.P."/>
            <person name="Chiovitti A."/>
            <person name="Choi C.J."/>
            <person name="Coesel S."/>
            <person name="De Martino A."/>
            <person name="Detter J.C."/>
            <person name="Durkin C."/>
            <person name="Falciatore A."/>
            <person name="Fournet J."/>
            <person name="Haruta M."/>
            <person name="Huysman M.J."/>
            <person name="Jenkins B.D."/>
            <person name="Jiroutova K."/>
            <person name="Jorgensen R.E."/>
            <person name="Joubert Y."/>
            <person name="Kaplan A."/>
            <person name="Kroger N."/>
            <person name="Kroth P.G."/>
            <person name="La Roche J."/>
            <person name="Lindquist E."/>
            <person name="Lommer M."/>
            <person name="Martin-Jezequel V."/>
            <person name="Lopez P.J."/>
            <person name="Lucas S."/>
            <person name="Mangogna M."/>
            <person name="McGinnis K."/>
            <person name="Medlin L.K."/>
            <person name="Montsant A."/>
            <person name="Oudot-Le Secq M.P."/>
            <person name="Napoli C."/>
            <person name="Obornik M."/>
            <person name="Parker M.S."/>
            <person name="Petit J.L."/>
            <person name="Porcel B.M."/>
            <person name="Poulsen N."/>
            <person name="Robison M."/>
            <person name="Rychlewski L."/>
            <person name="Rynearson T.A."/>
            <person name="Schmutz J."/>
            <person name="Shapiro H."/>
            <person name="Siaut M."/>
            <person name="Stanley M."/>
            <person name="Sussman M.R."/>
            <person name="Taylor A.R."/>
            <person name="Vardi A."/>
            <person name="von Dassow P."/>
            <person name="Vyverman W."/>
            <person name="Willis A."/>
            <person name="Wyrwicz L.S."/>
            <person name="Rokhsar D.S."/>
            <person name="Weissenbach J."/>
            <person name="Armbrust E.V."/>
            <person name="Green B.R."/>
            <person name="Van de Peer Y."/>
            <person name="Grigoriev I.V."/>
        </authorList>
    </citation>
    <scope>NUCLEOTIDE SEQUENCE [LARGE SCALE GENOMIC DNA]</scope>
    <source>
        <strain evidence="4 5">CCMP1335</strain>
    </source>
</reference>
<dbReference type="HOGENOM" id="CLU_673541_0_0_1"/>
<dbReference type="eggNOG" id="KOG4628">
    <property type="taxonomic scope" value="Eukaryota"/>
</dbReference>
<gene>
    <name evidence="4" type="ORF">THAPSDRAFT_24534</name>
</gene>
<proteinExistence type="predicted"/>
<dbReference type="GO" id="GO:0006511">
    <property type="term" value="P:ubiquitin-dependent protein catabolic process"/>
    <property type="evidence" value="ECO:0000318"/>
    <property type="project" value="GO_Central"/>
</dbReference>
<dbReference type="Proteomes" id="UP000001449">
    <property type="component" value="Chromosome 12"/>
</dbReference>
<sequence>MDINIVNTAKNNATNSTMNSSTSLKEDHSATVYLMKRMASTLPHIASILEGIVQDFAWDEDNMQTRSSDDCGAVNAYCNSDGIAAMETFLEIGMAASVLGELFVPLVHTALKVLLPSTSSEEFGEEFAYEHPSKSDNEDQEVTLVPSDESKSTKNEKKCGLAFSTPDYNHARLDYVITQFDIARLQRTASRRLHVDSIHHLPTIIYHANDELNPTCEDYNGYHENAPLIEDYFGSAIERSESAECNRARDESPQVWSWMVVPQDYPKEGEVTRMSNSFLQGKSRNVPESISICSPTHPTKRAPDDESSRHCVICQEPFQGGDCLRVLPCQHLFHCGCENNARWLAGEDDGSGCIMCEKTVAIMASSSSHAISCEDSEHEPHGESYQSDGSVPSWAFARLGSILSSVNDA</sequence>
<evidence type="ECO:0000259" key="3">
    <source>
        <dbReference type="PROSITE" id="PS50089"/>
    </source>
</evidence>
<feature type="compositionally biased region" description="Basic and acidic residues" evidence="2">
    <location>
        <begin position="128"/>
        <end position="137"/>
    </location>
</feature>
<evidence type="ECO:0000256" key="2">
    <source>
        <dbReference type="SAM" id="MobiDB-lite"/>
    </source>
</evidence>
<evidence type="ECO:0000313" key="5">
    <source>
        <dbReference type="Proteomes" id="UP000001449"/>
    </source>
</evidence>
<evidence type="ECO:0000256" key="1">
    <source>
        <dbReference type="PROSITE-ProRule" id="PRU00175"/>
    </source>
</evidence>
<dbReference type="AlphaFoldDB" id="B8CAK8"/>